<sequence length="130" mass="15066">MSGGPNWVRSGQSMQVLWSHNERRRTSLQAQPLFVHTSWRVGFRNPAIEKGEGWKQHDGSEYRFRLADARIPARMVKSRPRMQANLIFVSLRYDQPYERRIESLATANPGLARLYRVQGCSPRQNCAIPQ</sequence>
<dbReference type="Proteomes" id="UP000054266">
    <property type="component" value="Unassembled WGS sequence"/>
</dbReference>
<organism evidence="1 2">
    <name type="scientific">Phialophora macrospora</name>
    <dbReference type="NCBI Taxonomy" id="1851006"/>
    <lineage>
        <taxon>Eukaryota</taxon>
        <taxon>Fungi</taxon>
        <taxon>Dikarya</taxon>
        <taxon>Ascomycota</taxon>
        <taxon>Pezizomycotina</taxon>
        <taxon>Eurotiomycetes</taxon>
        <taxon>Chaetothyriomycetidae</taxon>
        <taxon>Chaetothyriales</taxon>
        <taxon>Herpotrichiellaceae</taxon>
        <taxon>Phialophora</taxon>
    </lineage>
</organism>
<dbReference type="EMBL" id="KN846957">
    <property type="protein sequence ID" value="KIW70497.1"/>
    <property type="molecule type" value="Genomic_DNA"/>
</dbReference>
<accession>A0A0D2FVI6</accession>
<evidence type="ECO:0000313" key="1">
    <source>
        <dbReference type="EMBL" id="KIW70495.1"/>
    </source>
</evidence>
<evidence type="ECO:0000313" key="2">
    <source>
        <dbReference type="Proteomes" id="UP000054266"/>
    </source>
</evidence>
<name>A0A0D2FVI6_9EURO</name>
<gene>
    <name evidence="1" type="ORF">PV04_02759</name>
</gene>
<proteinExistence type="predicted"/>
<dbReference type="HOGENOM" id="CLU_1937896_0_0_1"/>
<dbReference type="EMBL" id="KN846957">
    <property type="protein sequence ID" value="KIW70495.1"/>
    <property type="molecule type" value="Genomic_DNA"/>
</dbReference>
<dbReference type="EMBL" id="KN846957">
    <property type="protein sequence ID" value="KIW70496.1"/>
    <property type="molecule type" value="Genomic_DNA"/>
</dbReference>
<keyword evidence="2" id="KW-1185">Reference proteome</keyword>
<dbReference type="AlphaFoldDB" id="A0A0D2FVI6"/>
<reference evidence="1 2" key="1">
    <citation type="submission" date="2015-01" db="EMBL/GenBank/DDBJ databases">
        <title>The Genome Sequence of Capronia semiimmersa CBS27337.</title>
        <authorList>
            <consortium name="The Broad Institute Genomics Platform"/>
            <person name="Cuomo C."/>
            <person name="de Hoog S."/>
            <person name="Gorbushina A."/>
            <person name="Stielow B."/>
            <person name="Teixiera M."/>
            <person name="Abouelleil A."/>
            <person name="Chapman S.B."/>
            <person name="Priest M."/>
            <person name="Young S.K."/>
            <person name="Wortman J."/>
            <person name="Nusbaum C."/>
            <person name="Birren B."/>
        </authorList>
    </citation>
    <scope>NUCLEOTIDE SEQUENCE [LARGE SCALE GENOMIC DNA]</scope>
    <source>
        <strain evidence="1 2">CBS 27337</strain>
    </source>
</reference>
<protein>
    <submittedName>
        <fullName evidence="1">Uncharacterized protein</fullName>
    </submittedName>
</protein>